<protein>
    <submittedName>
        <fullName evidence="2">Uncharacterized protein</fullName>
    </submittedName>
</protein>
<dbReference type="PANTHER" id="PTHR21398:SF4">
    <property type="entry name" value="AGAP002980-PA"/>
    <property type="match status" value="1"/>
</dbReference>
<organism evidence="2 3">
    <name type="scientific">Eumeta variegata</name>
    <name type="common">Bagworm moth</name>
    <name type="synonym">Eumeta japonica</name>
    <dbReference type="NCBI Taxonomy" id="151549"/>
    <lineage>
        <taxon>Eukaryota</taxon>
        <taxon>Metazoa</taxon>
        <taxon>Ecdysozoa</taxon>
        <taxon>Arthropoda</taxon>
        <taxon>Hexapoda</taxon>
        <taxon>Insecta</taxon>
        <taxon>Pterygota</taxon>
        <taxon>Neoptera</taxon>
        <taxon>Endopterygota</taxon>
        <taxon>Lepidoptera</taxon>
        <taxon>Glossata</taxon>
        <taxon>Ditrysia</taxon>
        <taxon>Tineoidea</taxon>
        <taxon>Psychidae</taxon>
        <taxon>Oiketicinae</taxon>
        <taxon>Eumeta</taxon>
    </lineage>
</organism>
<proteinExistence type="predicted"/>
<sequence length="283" mass="32753">MRCFACTLVGFLCWFRCACAQGDTKDILHRSPRQLLYPNSTLLQFNAGVGTPTPIKEININWAFQANFQLPWNRSQIPVDILWANSGYEGDSRKQRSQNEEQNEIRDENYENDARLYHFYKYVEDVLNGFGHNGSCCVRRALCQLAAQPLHPQGDDDLLHELASFVLNPTHDVTEDSPLNVIEESSEYLEAYRRGQNASDCHDICERCSLSLVDMFSNWDRKGSKKRTGSRFKSTVRPKLALKLRPESKTTYVETGLGIRSRTVIEMKREKTWHQEEDRVRIR</sequence>
<dbReference type="Proteomes" id="UP000299102">
    <property type="component" value="Unassembled WGS sequence"/>
</dbReference>
<evidence type="ECO:0000313" key="2">
    <source>
        <dbReference type="EMBL" id="GBP60350.1"/>
    </source>
</evidence>
<keyword evidence="3" id="KW-1185">Reference proteome</keyword>
<dbReference type="EMBL" id="BGZK01000786">
    <property type="protein sequence ID" value="GBP60350.1"/>
    <property type="molecule type" value="Genomic_DNA"/>
</dbReference>
<dbReference type="SMART" id="SM00718">
    <property type="entry name" value="DM4_12"/>
    <property type="match status" value="1"/>
</dbReference>
<reference evidence="2 3" key="1">
    <citation type="journal article" date="2019" name="Commun. Biol.">
        <title>The bagworm genome reveals a unique fibroin gene that provides high tensile strength.</title>
        <authorList>
            <person name="Kono N."/>
            <person name="Nakamura H."/>
            <person name="Ohtoshi R."/>
            <person name="Tomita M."/>
            <person name="Numata K."/>
            <person name="Arakawa K."/>
        </authorList>
    </citation>
    <scope>NUCLEOTIDE SEQUENCE [LARGE SCALE GENOMIC DNA]</scope>
</reference>
<dbReference type="PANTHER" id="PTHR21398">
    <property type="entry name" value="AGAP007094-PA"/>
    <property type="match status" value="1"/>
</dbReference>
<feature type="signal peptide" evidence="1">
    <location>
        <begin position="1"/>
        <end position="20"/>
    </location>
</feature>
<comment type="caution">
    <text evidence="2">The sequence shown here is derived from an EMBL/GenBank/DDBJ whole genome shotgun (WGS) entry which is preliminary data.</text>
</comment>
<dbReference type="InterPro" id="IPR006631">
    <property type="entry name" value="DM4_12"/>
</dbReference>
<evidence type="ECO:0000256" key="1">
    <source>
        <dbReference type="SAM" id="SignalP"/>
    </source>
</evidence>
<accession>A0A4C1XB94</accession>
<gene>
    <name evidence="2" type="ORF">EVAR_91385_1</name>
</gene>
<keyword evidence="1" id="KW-0732">Signal</keyword>
<feature type="chain" id="PRO_5020040008" evidence="1">
    <location>
        <begin position="21"/>
        <end position="283"/>
    </location>
</feature>
<dbReference type="OrthoDB" id="7433017at2759"/>
<dbReference type="Pfam" id="PF07841">
    <property type="entry name" value="DM4_12"/>
    <property type="match status" value="1"/>
</dbReference>
<dbReference type="AlphaFoldDB" id="A0A4C1XB94"/>
<name>A0A4C1XB94_EUMVA</name>
<evidence type="ECO:0000313" key="3">
    <source>
        <dbReference type="Proteomes" id="UP000299102"/>
    </source>
</evidence>